<name>A0A9Q0K5F9_9MAGN</name>
<organism evidence="1 2">
    <name type="scientific">Protea cynaroides</name>
    <dbReference type="NCBI Taxonomy" id="273540"/>
    <lineage>
        <taxon>Eukaryota</taxon>
        <taxon>Viridiplantae</taxon>
        <taxon>Streptophyta</taxon>
        <taxon>Embryophyta</taxon>
        <taxon>Tracheophyta</taxon>
        <taxon>Spermatophyta</taxon>
        <taxon>Magnoliopsida</taxon>
        <taxon>Proteales</taxon>
        <taxon>Proteaceae</taxon>
        <taxon>Protea</taxon>
    </lineage>
</organism>
<evidence type="ECO:0000313" key="2">
    <source>
        <dbReference type="Proteomes" id="UP001141806"/>
    </source>
</evidence>
<dbReference type="AlphaFoldDB" id="A0A9Q0K5F9"/>
<dbReference type="Proteomes" id="UP001141806">
    <property type="component" value="Unassembled WGS sequence"/>
</dbReference>
<sequence>MMFPDIVVLLNMRFLNKLVLLNMRFLNKLVLLNMEHRFNSIPRKKLILRLAINEEEKGGYRKGLLKLGCEGGEAPNHYRGIPISELFTVFHGMFASTILGYWEEVLKFELEIYLVGLLPLYFGQQDSTISKWRQG</sequence>
<evidence type="ECO:0000313" key="1">
    <source>
        <dbReference type="EMBL" id="KAJ4962675.1"/>
    </source>
</evidence>
<keyword evidence="2" id="KW-1185">Reference proteome</keyword>
<gene>
    <name evidence="1" type="ORF">NE237_022614</name>
</gene>
<dbReference type="EMBL" id="JAMYWD010000008">
    <property type="protein sequence ID" value="KAJ4962675.1"/>
    <property type="molecule type" value="Genomic_DNA"/>
</dbReference>
<accession>A0A9Q0K5F9</accession>
<protein>
    <submittedName>
        <fullName evidence="1">Uncharacterized protein</fullName>
    </submittedName>
</protein>
<reference evidence="1" key="1">
    <citation type="journal article" date="2023" name="Plant J.">
        <title>The genome of the king protea, Protea cynaroides.</title>
        <authorList>
            <person name="Chang J."/>
            <person name="Duong T.A."/>
            <person name="Schoeman C."/>
            <person name="Ma X."/>
            <person name="Roodt D."/>
            <person name="Barker N."/>
            <person name="Li Z."/>
            <person name="Van de Peer Y."/>
            <person name="Mizrachi E."/>
        </authorList>
    </citation>
    <scope>NUCLEOTIDE SEQUENCE</scope>
    <source>
        <tissue evidence="1">Young leaves</tissue>
    </source>
</reference>
<comment type="caution">
    <text evidence="1">The sequence shown here is derived from an EMBL/GenBank/DDBJ whole genome shotgun (WGS) entry which is preliminary data.</text>
</comment>
<proteinExistence type="predicted"/>